<name>A0A090MPK3_AFIFE</name>
<reference evidence="1 2" key="1">
    <citation type="journal article" date="2014" name="Genome Announc.">
        <title>Genome Sequence of Afipia felis Strain 76713, Isolated in Hospital Water Using an Amoeba Co-Culture Procedure.</title>
        <authorList>
            <person name="Benamar S."/>
            <person name="La Scola B."/>
            <person name="Croce O."/>
        </authorList>
    </citation>
    <scope>NUCLEOTIDE SEQUENCE [LARGE SCALE GENOMIC DNA]</scope>
    <source>
        <strain evidence="1 2">76713</strain>
    </source>
</reference>
<proteinExistence type="predicted"/>
<comment type="caution">
    <text evidence="1">The sequence shown here is derived from an EMBL/GenBank/DDBJ whole genome shotgun (WGS) entry which is preliminary data.</text>
</comment>
<gene>
    <name evidence="1" type="ORF">BN961_00990</name>
</gene>
<dbReference type="Proteomes" id="UP000035762">
    <property type="component" value="Unassembled WGS sequence"/>
</dbReference>
<dbReference type="RefSeq" id="WP_048755822.1">
    <property type="nucleotide sequence ID" value="NZ_CCAZ020000001.1"/>
</dbReference>
<evidence type="ECO:0000313" key="2">
    <source>
        <dbReference type="Proteomes" id="UP000035762"/>
    </source>
</evidence>
<accession>A0A090MPK3</accession>
<evidence type="ECO:0000313" key="1">
    <source>
        <dbReference type="EMBL" id="CEG07594.1"/>
    </source>
</evidence>
<dbReference type="AlphaFoldDB" id="A0A090MPK3"/>
<protein>
    <submittedName>
        <fullName evidence="1">Uncharacterized protein</fullName>
    </submittedName>
</protein>
<sequence>MVPAAPAKEAALVYGVYINPDADWRKLVWAQLKDLRQFGVLSVSNLYVIVTNPAGIGDVSAYFDGLPIPIKYIAYTAENKFEYPAIFHVWNLASNRTGDYKYIGYLHTKGMSYARTGRDKSEKVLTHFTFSQWREIFRVFEGHPRINKIGLFPAEDSGKPRGFIWFNFWWARSDYIRTLPEPAEEPNRYYYESWLGTASKPHDPRDCHSILTNDTSIFSGVDAGNHFSDLSWQIRYGPFSRVRKLIQPLNDLRRKLSRALRPHRL</sequence>
<dbReference type="EMBL" id="CCAZ020000001">
    <property type="protein sequence ID" value="CEG07594.1"/>
    <property type="molecule type" value="Genomic_DNA"/>
</dbReference>
<keyword evidence="2" id="KW-1185">Reference proteome</keyword>
<organism evidence="1 2">
    <name type="scientific">Afipia felis</name>
    <name type="common">Cat scratch disease bacillus</name>
    <dbReference type="NCBI Taxonomy" id="1035"/>
    <lineage>
        <taxon>Bacteria</taxon>
        <taxon>Pseudomonadati</taxon>
        <taxon>Pseudomonadota</taxon>
        <taxon>Alphaproteobacteria</taxon>
        <taxon>Hyphomicrobiales</taxon>
        <taxon>Nitrobacteraceae</taxon>
        <taxon>Afipia</taxon>
    </lineage>
</organism>
<dbReference type="OrthoDB" id="9816539at2"/>